<dbReference type="InterPro" id="IPR002912">
    <property type="entry name" value="ACT_dom"/>
</dbReference>
<evidence type="ECO:0000313" key="5">
    <source>
        <dbReference type="EMBL" id="MBB5817963.1"/>
    </source>
</evidence>
<dbReference type="Pfam" id="PF00583">
    <property type="entry name" value="Acetyltransf_1"/>
    <property type="match status" value="1"/>
</dbReference>
<keyword evidence="1 5" id="KW-0808">Transferase</keyword>
<evidence type="ECO:0000256" key="2">
    <source>
        <dbReference type="ARBA" id="ARBA00023315"/>
    </source>
</evidence>
<keyword evidence="2" id="KW-0012">Acyltransferase</keyword>
<evidence type="ECO:0000259" key="4">
    <source>
        <dbReference type="PROSITE" id="PS51671"/>
    </source>
</evidence>
<name>A0A7W9MF54_9ACTN</name>
<dbReference type="InterPro" id="IPR000182">
    <property type="entry name" value="GNAT_dom"/>
</dbReference>
<keyword evidence="6" id="KW-1185">Reference proteome</keyword>
<dbReference type="AlphaFoldDB" id="A0A7W9MF54"/>
<dbReference type="Gene3D" id="3.40.630.30">
    <property type="match status" value="1"/>
</dbReference>
<organism evidence="5 6">
    <name type="scientific">Streptosporangium becharense</name>
    <dbReference type="NCBI Taxonomy" id="1816182"/>
    <lineage>
        <taxon>Bacteria</taxon>
        <taxon>Bacillati</taxon>
        <taxon>Actinomycetota</taxon>
        <taxon>Actinomycetes</taxon>
        <taxon>Streptosporangiales</taxon>
        <taxon>Streptosporangiaceae</taxon>
        <taxon>Streptosporangium</taxon>
    </lineage>
</organism>
<dbReference type="PANTHER" id="PTHR43877">
    <property type="entry name" value="AMINOALKYLPHOSPHONATE N-ACETYLTRANSFERASE-RELATED-RELATED"/>
    <property type="match status" value="1"/>
</dbReference>
<dbReference type="Proteomes" id="UP000540685">
    <property type="component" value="Unassembled WGS sequence"/>
</dbReference>
<evidence type="ECO:0000256" key="1">
    <source>
        <dbReference type="ARBA" id="ARBA00022679"/>
    </source>
</evidence>
<sequence length="343" mass="37243">MGFLRIRTTVDERPGRLASLAAALAAKGGNILGLSVQTDADGTVDEFVADIPAGADAVREALEEAGGRRVQVVTATAHELTDEPTRVLLLASRLRTAPWRLPELLAELLRADDARWVYGSEMSDLPDPTLLTVPVAPRRSIRLRRAELPFTLTEAARAAAFVRLAQPPADQPGTDRDVTLADGAEVQIRPLTPLYREAVRDLHDRCSPEARRFRYFTSMPVLPPKVFDRLCDRARGHSVVAGHDGQVVALANLMFTPDPGIAEIAFLVEDRWQGRGLGTALARLLVHEARDLGFAEVRATLLSDNVRMRRLLVSLGATLSYTEDPGVVEARLAVGVMATASPS</sequence>
<dbReference type="PROSITE" id="PS51186">
    <property type="entry name" value="GNAT"/>
    <property type="match status" value="1"/>
</dbReference>
<dbReference type="EMBL" id="JACHMP010000001">
    <property type="protein sequence ID" value="MBB5817963.1"/>
    <property type="molecule type" value="Genomic_DNA"/>
</dbReference>
<dbReference type="InterPro" id="IPR050832">
    <property type="entry name" value="Bact_Acetyltransf"/>
</dbReference>
<accession>A0A7W9MF54</accession>
<dbReference type="RefSeq" id="WP_184548192.1">
    <property type="nucleotide sequence ID" value="NZ_JACHMP010000001.1"/>
</dbReference>
<dbReference type="SUPFAM" id="SSF55021">
    <property type="entry name" value="ACT-like"/>
    <property type="match status" value="1"/>
</dbReference>
<dbReference type="SUPFAM" id="SSF55729">
    <property type="entry name" value="Acyl-CoA N-acyltransferases (Nat)"/>
    <property type="match status" value="1"/>
</dbReference>
<protein>
    <submittedName>
        <fullName evidence="5">RimJ/RimL family protein N-acetyltransferase</fullName>
    </submittedName>
</protein>
<dbReference type="PROSITE" id="PS51671">
    <property type="entry name" value="ACT"/>
    <property type="match status" value="1"/>
</dbReference>
<dbReference type="InterPro" id="IPR016181">
    <property type="entry name" value="Acyl_CoA_acyltransferase"/>
</dbReference>
<reference evidence="5 6" key="1">
    <citation type="submission" date="2020-08" db="EMBL/GenBank/DDBJ databases">
        <title>Sequencing the genomes of 1000 actinobacteria strains.</title>
        <authorList>
            <person name="Klenk H.-P."/>
        </authorList>
    </citation>
    <scope>NUCLEOTIDE SEQUENCE [LARGE SCALE GENOMIC DNA]</scope>
    <source>
        <strain evidence="5 6">DSM 46887</strain>
    </source>
</reference>
<proteinExistence type="predicted"/>
<feature type="domain" description="ACT" evidence="4">
    <location>
        <begin position="5"/>
        <end position="75"/>
    </location>
</feature>
<dbReference type="InterPro" id="IPR045865">
    <property type="entry name" value="ACT-like_dom_sf"/>
</dbReference>
<dbReference type="CDD" id="cd04301">
    <property type="entry name" value="NAT_SF"/>
    <property type="match status" value="1"/>
</dbReference>
<dbReference type="Gene3D" id="3.30.70.260">
    <property type="match status" value="1"/>
</dbReference>
<evidence type="ECO:0000259" key="3">
    <source>
        <dbReference type="PROSITE" id="PS51186"/>
    </source>
</evidence>
<gene>
    <name evidence="5" type="ORF">F4562_001025</name>
</gene>
<feature type="domain" description="N-acetyltransferase" evidence="3">
    <location>
        <begin position="186"/>
        <end position="335"/>
    </location>
</feature>
<comment type="caution">
    <text evidence="5">The sequence shown here is derived from an EMBL/GenBank/DDBJ whole genome shotgun (WGS) entry which is preliminary data.</text>
</comment>
<evidence type="ECO:0000313" key="6">
    <source>
        <dbReference type="Proteomes" id="UP000540685"/>
    </source>
</evidence>
<dbReference type="GO" id="GO:0016747">
    <property type="term" value="F:acyltransferase activity, transferring groups other than amino-acyl groups"/>
    <property type="evidence" value="ECO:0007669"/>
    <property type="project" value="InterPro"/>
</dbReference>